<evidence type="ECO:0000256" key="2">
    <source>
        <dbReference type="ARBA" id="ARBA00022605"/>
    </source>
</evidence>
<keyword evidence="2 8" id="KW-0028">Amino-acid biosynthesis</keyword>
<dbReference type="EC" id="2.7.2.11" evidence="8"/>
<dbReference type="SUPFAM" id="SSF88697">
    <property type="entry name" value="PUA domain-like"/>
    <property type="match status" value="1"/>
</dbReference>
<keyword evidence="4 8" id="KW-0808">Transferase</keyword>
<dbReference type="UniPathway" id="UPA00098">
    <property type="reaction ID" value="UER00359"/>
</dbReference>
<keyword evidence="5 8" id="KW-0547">Nucleotide-binding</keyword>
<dbReference type="STRING" id="1576369.SAMN05421753_11248"/>
<evidence type="ECO:0000256" key="1">
    <source>
        <dbReference type="ARBA" id="ARBA00022490"/>
    </source>
</evidence>
<feature type="domain" description="PUA" evidence="9">
    <location>
        <begin position="285"/>
        <end position="369"/>
    </location>
</feature>
<dbReference type="InterPro" id="IPR036974">
    <property type="entry name" value="PUA_sf"/>
</dbReference>
<dbReference type="InterPro" id="IPR036393">
    <property type="entry name" value="AceGlu_kinase-like_sf"/>
</dbReference>
<feature type="binding site" evidence="8">
    <location>
        <position position="59"/>
    </location>
    <ligand>
        <name>substrate</name>
    </ligand>
</feature>
<dbReference type="Pfam" id="PF00696">
    <property type="entry name" value="AA_kinase"/>
    <property type="match status" value="1"/>
</dbReference>
<dbReference type="PIRSF" id="PIRSF000729">
    <property type="entry name" value="GK"/>
    <property type="match status" value="1"/>
</dbReference>
<feature type="binding site" evidence="8">
    <location>
        <begin position="219"/>
        <end position="225"/>
    </location>
    <ligand>
        <name>ATP</name>
        <dbReference type="ChEBI" id="CHEBI:30616"/>
    </ligand>
</feature>
<dbReference type="FunFam" id="2.30.130.10:FF:000007">
    <property type="entry name" value="Glutamate 5-kinase"/>
    <property type="match status" value="1"/>
</dbReference>
<comment type="pathway">
    <text evidence="8">Amino-acid biosynthesis; L-proline biosynthesis; L-glutamate 5-semialdehyde from L-glutamate: step 1/2.</text>
</comment>
<comment type="function">
    <text evidence="8">Catalyzes the transfer of a phosphate group to glutamate to form L-glutamate 5-phosphate.</text>
</comment>
<comment type="subcellular location">
    <subcellularLocation>
        <location evidence="8">Cytoplasm</location>
    </subcellularLocation>
</comment>
<dbReference type="CDD" id="cd04242">
    <property type="entry name" value="AAK_G5K_ProB"/>
    <property type="match status" value="1"/>
</dbReference>
<keyword evidence="7 8" id="KW-0067">ATP-binding</keyword>
<organism evidence="10 11">
    <name type="scientific">Planctomicrobium piriforme</name>
    <dbReference type="NCBI Taxonomy" id="1576369"/>
    <lineage>
        <taxon>Bacteria</taxon>
        <taxon>Pseudomonadati</taxon>
        <taxon>Planctomycetota</taxon>
        <taxon>Planctomycetia</taxon>
        <taxon>Planctomycetales</taxon>
        <taxon>Planctomycetaceae</taxon>
        <taxon>Planctomicrobium</taxon>
    </lineage>
</organism>
<dbReference type="PANTHER" id="PTHR43654:SF1">
    <property type="entry name" value="ISOPENTENYL PHOSPHATE KINASE"/>
    <property type="match status" value="1"/>
</dbReference>
<dbReference type="RefSeq" id="WP_092051787.1">
    <property type="nucleotide sequence ID" value="NZ_FOQD01000012.1"/>
</dbReference>
<dbReference type="HAMAP" id="MF_00456">
    <property type="entry name" value="ProB"/>
    <property type="match status" value="1"/>
</dbReference>
<proteinExistence type="inferred from homology"/>
<evidence type="ECO:0000256" key="6">
    <source>
        <dbReference type="ARBA" id="ARBA00022777"/>
    </source>
</evidence>
<dbReference type="InterPro" id="IPR005715">
    <property type="entry name" value="Glu_5kinase/COase_Synthase"/>
</dbReference>
<comment type="similarity">
    <text evidence="8">Belongs to the glutamate 5-kinase family.</text>
</comment>
<evidence type="ECO:0000313" key="11">
    <source>
        <dbReference type="Proteomes" id="UP000199518"/>
    </source>
</evidence>
<dbReference type="CDD" id="cd21157">
    <property type="entry name" value="PUA_G5K"/>
    <property type="match status" value="1"/>
</dbReference>
<dbReference type="FunFam" id="3.40.1160.10:FF:000018">
    <property type="entry name" value="Glutamate 5-kinase"/>
    <property type="match status" value="1"/>
</dbReference>
<dbReference type="GO" id="GO:0055129">
    <property type="term" value="P:L-proline biosynthetic process"/>
    <property type="evidence" value="ECO:0007669"/>
    <property type="project" value="UniProtKB-UniRule"/>
</dbReference>
<evidence type="ECO:0000313" key="10">
    <source>
        <dbReference type="EMBL" id="SFI76122.1"/>
    </source>
</evidence>
<keyword evidence="11" id="KW-1185">Reference proteome</keyword>
<sequence>MQNLVRQEVVTSAQTVVIKLGTNVLSRDDDRLDTDRINGLAEQIHRIRLSGRKVVMVSSGAVGAGIGLLGLSGRPKDLPHLQAAAATGQAHLMRTYDDAFKKFGYHAAQLLLTANDFRHRDRYLNVRNTISTLFEYGVVPIINENDTVSVREIKFGDNDRLAAMVTNLLQNPLLIILSVVDGLFDGNPTDPNAKRIPLIDHWDDSLMGLAQNVKSTRGTGGMFTKLEAVRMATAVGECVIIANGKDPQVLDRVMAGEDVGTLFTAKGSLVPAWKRWIGFTITPRGKLHLDPGAVKAVEHNGKSLLPIGIARVEGSFEKGELVSLIDPDGHEFARGLTNYDATAVASVARKRSDEIQARLGGVAYEEVIHRDNLCVTR</sequence>
<dbReference type="Proteomes" id="UP000199518">
    <property type="component" value="Unassembled WGS sequence"/>
</dbReference>
<dbReference type="InterPro" id="IPR001048">
    <property type="entry name" value="Asp/Glu/Uridylate_kinase"/>
</dbReference>
<dbReference type="GO" id="GO:0003723">
    <property type="term" value="F:RNA binding"/>
    <property type="evidence" value="ECO:0007669"/>
    <property type="project" value="InterPro"/>
</dbReference>
<dbReference type="AlphaFoldDB" id="A0A1I3KUG1"/>
<evidence type="ECO:0000256" key="5">
    <source>
        <dbReference type="ARBA" id="ARBA00022741"/>
    </source>
</evidence>
<evidence type="ECO:0000256" key="3">
    <source>
        <dbReference type="ARBA" id="ARBA00022650"/>
    </source>
</evidence>
<reference evidence="11" key="1">
    <citation type="submission" date="2016-10" db="EMBL/GenBank/DDBJ databases">
        <authorList>
            <person name="Varghese N."/>
            <person name="Submissions S."/>
        </authorList>
    </citation>
    <scope>NUCLEOTIDE SEQUENCE [LARGE SCALE GENOMIC DNA]</scope>
    <source>
        <strain evidence="11">DSM 26348</strain>
    </source>
</reference>
<dbReference type="NCBIfam" id="TIGR01027">
    <property type="entry name" value="proB"/>
    <property type="match status" value="1"/>
</dbReference>
<comment type="catalytic activity">
    <reaction evidence="8">
        <text>L-glutamate + ATP = L-glutamyl 5-phosphate + ADP</text>
        <dbReference type="Rhea" id="RHEA:14877"/>
        <dbReference type="ChEBI" id="CHEBI:29985"/>
        <dbReference type="ChEBI" id="CHEBI:30616"/>
        <dbReference type="ChEBI" id="CHEBI:58274"/>
        <dbReference type="ChEBI" id="CHEBI:456216"/>
        <dbReference type="EC" id="2.7.2.11"/>
    </reaction>
</comment>
<gene>
    <name evidence="8" type="primary">proB</name>
    <name evidence="10" type="ORF">SAMN05421753_11248</name>
</gene>
<dbReference type="InterPro" id="IPR002478">
    <property type="entry name" value="PUA"/>
</dbReference>
<evidence type="ECO:0000256" key="8">
    <source>
        <dbReference type="HAMAP-Rule" id="MF_00456"/>
    </source>
</evidence>
<dbReference type="InterPro" id="IPR011529">
    <property type="entry name" value="Glu_5kinase"/>
</dbReference>
<dbReference type="PRINTS" id="PR00474">
    <property type="entry name" value="GLU5KINASE"/>
</dbReference>
<dbReference type="PROSITE" id="PS50890">
    <property type="entry name" value="PUA"/>
    <property type="match status" value="1"/>
</dbReference>
<keyword evidence="1 8" id="KW-0963">Cytoplasm</keyword>
<evidence type="ECO:0000259" key="9">
    <source>
        <dbReference type="SMART" id="SM00359"/>
    </source>
</evidence>
<protein>
    <recommendedName>
        <fullName evidence="8">Glutamate 5-kinase</fullName>
        <ecNumber evidence="8">2.7.2.11</ecNumber>
    </recommendedName>
    <alternativeName>
        <fullName evidence="8">Gamma-glutamyl kinase</fullName>
        <shortName evidence="8">GK</shortName>
    </alternativeName>
</protein>
<dbReference type="SMART" id="SM00359">
    <property type="entry name" value="PUA"/>
    <property type="match status" value="1"/>
</dbReference>
<dbReference type="SUPFAM" id="SSF53633">
    <property type="entry name" value="Carbamate kinase-like"/>
    <property type="match status" value="1"/>
</dbReference>
<dbReference type="GO" id="GO:0005829">
    <property type="term" value="C:cytosol"/>
    <property type="evidence" value="ECO:0007669"/>
    <property type="project" value="TreeGrafter"/>
</dbReference>
<name>A0A1I3KUG1_9PLAN</name>
<evidence type="ECO:0000256" key="4">
    <source>
        <dbReference type="ARBA" id="ARBA00022679"/>
    </source>
</evidence>
<dbReference type="GO" id="GO:0005524">
    <property type="term" value="F:ATP binding"/>
    <property type="evidence" value="ECO:0007669"/>
    <property type="project" value="UniProtKB-KW"/>
</dbReference>
<keyword evidence="6 8" id="KW-0418">Kinase</keyword>
<keyword evidence="3 8" id="KW-0641">Proline biosynthesis</keyword>
<feature type="binding site" evidence="8">
    <location>
        <position position="146"/>
    </location>
    <ligand>
        <name>substrate</name>
    </ligand>
</feature>
<dbReference type="InterPro" id="IPR001057">
    <property type="entry name" value="Glu/AcGlu_kinase"/>
</dbReference>
<dbReference type="EMBL" id="FOQD01000012">
    <property type="protein sequence ID" value="SFI76122.1"/>
    <property type="molecule type" value="Genomic_DNA"/>
</dbReference>
<dbReference type="Gene3D" id="3.40.1160.10">
    <property type="entry name" value="Acetylglutamate kinase-like"/>
    <property type="match status" value="2"/>
</dbReference>
<comment type="caution">
    <text evidence="8">Lacks conserved residue(s) required for the propagation of feature annotation.</text>
</comment>
<feature type="binding site" evidence="8">
    <location>
        <position position="158"/>
    </location>
    <ligand>
        <name>substrate</name>
    </ligand>
</feature>
<dbReference type="OrthoDB" id="9804434at2"/>
<accession>A0A1I3KUG1</accession>
<dbReference type="InterPro" id="IPR041739">
    <property type="entry name" value="G5K_ProB"/>
</dbReference>
<dbReference type="GO" id="GO:0004349">
    <property type="term" value="F:glutamate 5-kinase activity"/>
    <property type="evidence" value="ECO:0007669"/>
    <property type="project" value="UniProtKB-UniRule"/>
</dbReference>
<evidence type="ECO:0000256" key="7">
    <source>
        <dbReference type="ARBA" id="ARBA00022840"/>
    </source>
</evidence>
<dbReference type="Gene3D" id="2.30.130.10">
    <property type="entry name" value="PUA domain"/>
    <property type="match status" value="1"/>
</dbReference>
<dbReference type="PANTHER" id="PTHR43654">
    <property type="entry name" value="GLUTAMATE 5-KINASE"/>
    <property type="match status" value="1"/>
</dbReference>
<dbReference type="Pfam" id="PF01472">
    <property type="entry name" value="PUA"/>
    <property type="match status" value="1"/>
</dbReference>
<feature type="binding site" evidence="8">
    <location>
        <position position="19"/>
    </location>
    <ligand>
        <name>ATP</name>
        <dbReference type="ChEBI" id="CHEBI:30616"/>
    </ligand>
</feature>
<dbReference type="InterPro" id="IPR015947">
    <property type="entry name" value="PUA-like_sf"/>
</dbReference>